<accession>A0A7V4TJC2</accession>
<organism evidence="2">
    <name type="scientific">Candidatus Caldatribacterium saccharofermentans</name>
    <dbReference type="NCBI Taxonomy" id="1454753"/>
    <lineage>
        <taxon>Bacteria</taxon>
        <taxon>Pseudomonadati</taxon>
        <taxon>Atribacterota</taxon>
        <taxon>Atribacteria</taxon>
        <taxon>Atribacterales</taxon>
        <taxon>Candidatus Caldatribacteriaceae</taxon>
        <taxon>Candidatus Caldatribacterium</taxon>
    </lineage>
</organism>
<gene>
    <name evidence="2" type="ORF">ENW11_11150</name>
</gene>
<name>A0A7V4TJC2_9BACT</name>
<evidence type="ECO:0000259" key="1">
    <source>
        <dbReference type="Pfam" id="PF18765"/>
    </source>
</evidence>
<dbReference type="Gene3D" id="3.30.460.10">
    <property type="entry name" value="Beta Polymerase, domain 2"/>
    <property type="match status" value="1"/>
</dbReference>
<dbReference type="GO" id="GO:0016740">
    <property type="term" value="F:transferase activity"/>
    <property type="evidence" value="ECO:0007669"/>
    <property type="project" value="UniProtKB-KW"/>
</dbReference>
<dbReference type="InterPro" id="IPR052548">
    <property type="entry name" value="Type_VII_TA_antitoxin"/>
</dbReference>
<feature type="domain" description="Polymerase beta nucleotidyltransferase" evidence="1">
    <location>
        <begin position="19"/>
        <end position="113"/>
    </location>
</feature>
<sequence>MDLAQKREEYCKKLETSLEKIVEVLAAFPEVRRIVLFGSYARGRRDLLTDLDILVVMETPLDFPARSALLYEKLFLPVDCDILVYTPEEFERLKDRPFLRRILEEGKVLYERDS</sequence>
<dbReference type="PANTHER" id="PTHR33933">
    <property type="entry name" value="NUCLEOTIDYLTRANSFERASE"/>
    <property type="match status" value="1"/>
</dbReference>
<comment type="caution">
    <text evidence="2">The sequence shown here is derived from an EMBL/GenBank/DDBJ whole genome shotgun (WGS) entry which is preliminary data.</text>
</comment>
<dbReference type="SUPFAM" id="SSF81301">
    <property type="entry name" value="Nucleotidyltransferase"/>
    <property type="match status" value="1"/>
</dbReference>
<evidence type="ECO:0000313" key="2">
    <source>
        <dbReference type="EMBL" id="HGY40344.1"/>
    </source>
</evidence>
<dbReference type="PANTHER" id="PTHR33933:SF1">
    <property type="entry name" value="PROTEIN ADENYLYLTRANSFERASE MNTA-RELATED"/>
    <property type="match status" value="1"/>
</dbReference>
<proteinExistence type="predicted"/>
<dbReference type="InterPro" id="IPR041633">
    <property type="entry name" value="Polbeta"/>
</dbReference>
<dbReference type="EMBL" id="DTIY01000089">
    <property type="protein sequence ID" value="HGY40344.1"/>
    <property type="molecule type" value="Genomic_DNA"/>
</dbReference>
<protein>
    <submittedName>
        <fullName evidence="2">Nucleotidyltransferase domain-containing protein</fullName>
    </submittedName>
</protein>
<dbReference type="InterPro" id="IPR043519">
    <property type="entry name" value="NT_sf"/>
</dbReference>
<dbReference type="AlphaFoldDB" id="A0A7V4TJC2"/>
<dbReference type="CDD" id="cd05403">
    <property type="entry name" value="NT_KNTase_like"/>
    <property type="match status" value="1"/>
</dbReference>
<reference evidence="2" key="1">
    <citation type="journal article" date="2020" name="mSystems">
        <title>Genome- and Community-Level Interaction Insights into Carbon Utilization and Element Cycling Functions of Hydrothermarchaeota in Hydrothermal Sediment.</title>
        <authorList>
            <person name="Zhou Z."/>
            <person name="Liu Y."/>
            <person name="Xu W."/>
            <person name="Pan J."/>
            <person name="Luo Z.H."/>
            <person name="Li M."/>
        </authorList>
    </citation>
    <scope>NUCLEOTIDE SEQUENCE [LARGE SCALE GENOMIC DNA]</scope>
    <source>
        <strain evidence="2">SpSt-82</strain>
    </source>
</reference>
<dbReference type="Pfam" id="PF18765">
    <property type="entry name" value="Polbeta"/>
    <property type="match status" value="1"/>
</dbReference>
<keyword evidence="2" id="KW-0808">Transferase</keyword>